<dbReference type="Proteomes" id="UP000537131">
    <property type="component" value="Unassembled WGS sequence"/>
</dbReference>
<name>A0A7Y0EIV5_9CLOT</name>
<keyword evidence="7" id="KW-1185">Reference proteome</keyword>
<dbReference type="Gene3D" id="6.10.340.10">
    <property type="match status" value="1"/>
</dbReference>
<keyword evidence="4" id="KW-1133">Transmembrane helix</keyword>
<evidence type="ECO:0000313" key="7">
    <source>
        <dbReference type="Proteomes" id="UP000537131"/>
    </source>
</evidence>
<dbReference type="SUPFAM" id="SSF58104">
    <property type="entry name" value="Methyl-accepting chemotaxis protein (MCP) signaling domain"/>
    <property type="match status" value="1"/>
</dbReference>
<keyword evidence="1" id="KW-0145">Chemotaxis</keyword>
<dbReference type="SUPFAM" id="SSF103190">
    <property type="entry name" value="Sensory domain-like"/>
    <property type="match status" value="1"/>
</dbReference>
<feature type="transmembrane region" description="Helical" evidence="4">
    <location>
        <begin position="298"/>
        <end position="320"/>
    </location>
</feature>
<evidence type="ECO:0000256" key="2">
    <source>
        <dbReference type="ARBA" id="ARBA00023224"/>
    </source>
</evidence>
<feature type="domain" description="Methyl-accepting transducer" evidence="5">
    <location>
        <begin position="393"/>
        <end position="643"/>
    </location>
</feature>
<dbReference type="AlphaFoldDB" id="A0A7Y0EIV5"/>
<evidence type="ECO:0000259" key="5">
    <source>
        <dbReference type="PROSITE" id="PS50111"/>
    </source>
</evidence>
<keyword evidence="2 3" id="KW-0807">Transducer</keyword>
<dbReference type="EMBL" id="JABBNI010000036">
    <property type="protein sequence ID" value="NMM64284.1"/>
    <property type="molecule type" value="Genomic_DNA"/>
</dbReference>
<dbReference type="CDD" id="cd12913">
    <property type="entry name" value="PDC1_MCP_like"/>
    <property type="match status" value="1"/>
</dbReference>
<proteinExistence type="predicted"/>
<evidence type="ECO:0000256" key="1">
    <source>
        <dbReference type="ARBA" id="ARBA00022500"/>
    </source>
</evidence>
<gene>
    <name evidence="6" type="ORF">HBE96_16795</name>
</gene>
<dbReference type="GO" id="GO:0016020">
    <property type="term" value="C:membrane"/>
    <property type="evidence" value="ECO:0007669"/>
    <property type="project" value="InterPro"/>
</dbReference>
<dbReference type="Pfam" id="PF00015">
    <property type="entry name" value="MCPsignal"/>
    <property type="match status" value="1"/>
</dbReference>
<feature type="transmembrane region" description="Helical" evidence="4">
    <location>
        <begin position="12"/>
        <end position="34"/>
    </location>
</feature>
<organism evidence="6 7">
    <name type="scientific">Clostridium muellerianum</name>
    <dbReference type="NCBI Taxonomy" id="2716538"/>
    <lineage>
        <taxon>Bacteria</taxon>
        <taxon>Bacillati</taxon>
        <taxon>Bacillota</taxon>
        <taxon>Clostridia</taxon>
        <taxon>Eubacteriales</taxon>
        <taxon>Clostridiaceae</taxon>
        <taxon>Clostridium</taxon>
    </lineage>
</organism>
<dbReference type="InterPro" id="IPR029151">
    <property type="entry name" value="Sensor-like_sf"/>
</dbReference>
<evidence type="ECO:0000256" key="4">
    <source>
        <dbReference type="SAM" id="Phobius"/>
    </source>
</evidence>
<reference evidence="6 7" key="1">
    <citation type="submission" date="2020-06" db="EMBL/GenBank/DDBJ databases">
        <title>Complete Genome Sequence of Clostridium muelleri sp. nov. P21T, an Acid-Alcohol Producing Acetogen Isolated from Old Hay.</title>
        <authorList>
            <person name="Duncan K.E."/>
            <person name="Tanner R.S."/>
        </authorList>
    </citation>
    <scope>NUCLEOTIDE SEQUENCE [LARGE SCALE GENOMIC DNA]</scope>
    <source>
        <strain evidence="6 7">P21</strain>
    </source>
</reference>
<sequence length="680" mass="75658">MIKSSKKSLSFILKSLNILTVLVCLIITTTIMYFHSQSSITSNLKSQNNSIVKTSKVTMATYFNGYELSIKNYANSISNLYGQANSFDSIQKLSEKFLSSDKSLAGVYYIDGTENKMFIAPYTNFDNPKNTKTYKDTISKNGLNWFDAYKDKITGNMMISVSYPVIKDNNIIGVVGYDINLNSLGDLRKQFENSTNNKLIISDQTGTLLTSGLGKEVGVNLSVKNNNKKDIKNIIEDKTEFAKQYSWVDGIYQNKEGNQNVNLLNKKYYVEYSTYDKLGIRIISLMPYSYITNSTKNLVYFSITSIIIGIVIAMIIAIFISKYIMNIFTKISTAIKRTSEGDFITPLQINNITEGIQISNDYNNMLENVKSLLLNIDEKFKQVENSSEGLMRIATENSKAINEVSDAIDHISKGTMEQATNMDKGSRATQKLGEEIDSVMQNSEKANGALNTSNQSLKLGEKDICDLSKTYANLENSLLKVENIINTLNEKTANIIEVVDVISGISEQTNLLSLNASIEAARAGESGKGFAVVADEVRQLAEQSQISSENIRDIITTVINDTKDAVLEMKKTNQTNSEQKAAVENVNASFSSLKDSIMLSLDDIKNQTNSIKILVDQKLKVTEMIENISALSQETSASTEEMLASIEQQSASSEEVSNHANTLNDLIHEVQMELNKFRIK</sequence>
<dbReference type="SMART" id="SM00283">
    <property type="entry name" value="MA"/>
    <property type="match status" value="1"/>
</dbReference>
<dbReference type="GO" id="GO:0006935">
    <property type="term" value="P:chemotaxis"/>
    <property type="evidence" value="ECO:0007669"/>
    <property type="project" value="UniProtKB-KW"/>
</dbReference>
<dbReference type="CDD" id="cd11386">
    <property type="entry name" value="MCP_signal"/>
    <property type="match status" value="1"/>
</dbReference>
<dbReference type="Gene3D" id="3.30.450.20">
    <property type="entry name" value="PAS domain"/>
    <property type="match status" value="2"/>
</dbReference>
<dbReference type="InterPro" id="IPR004089">
    <property type="entry name" value="MCPsignal_dom"/>
</dbReference>
<dbReference type="PROSITE" id="PS50111">
    <property type="entry name" value="CHEMOTAXIS_TRANSDUC_2"/>
    <property type="match status" value="1"/>
</dbReference>
<dbReference type="RefSeq" id="WP_169298878.1">
    <property type="nucleotide sequence ID" value="NZ_JABBNI010000036.1"/>
</dbReference>
<dbReference type="PANTHER" id="PTHR32089:SF114">
    <property type="entry name" value="METHYL-ACCEPTING CHEMOTAXIS PROTEIN MCPB"/>
    <property type="match status" value="1"/>
</dbReference>
<keyword evidence="4" id="KW-0812">Transmembrane</keyword>
<keyword evidence="4" id="KW-0472">Membrane</keyword>
<dbReference type="PANTHER" id="PTHR32089">
    <property type="entry name" value="METHYL-ACCEPTING CHEMOTAXIS PROTEIN MCPB"/>
    <property type="match status" value="1"/>
</dbReference>
<evidence type="ECO:0000313" key="6">
    <source>
        <dbReference type="EMBL" id="NMM64284.1"/>
    </source>
</evidence>
<comment type="caution">
    <text evidence="6">The sequence shown here is derived from an EMBL/GenBank/DDBJ whole genome shotgun (WGS) entry which is preliminary data.</text>
</comment>
<accession>A0A7Y0EIV5</accession>
<evidence type="ECO:0000256" key="3">
    <source>
        <dbReference type="PROSITE-ProRule" id="PRU00284"/>
    </source>
</evidence>
<dbReference type="GO" id="GO:0007165">
    <property type="term" value="P:signal transduction"/>
    <property type="evidence" value="ECO:0007669"/>
    <property type="project" value="UniProtKB-KW"/>
</dbReference>
<dbReference type="Pfam" id="PF22673">
    <property type="entry name" value="MCP-like_PDC_1"/>
    <property type="match status" value="1"/>
</dbReference>
<protein>
    <submittedName>
        <fullName evidence="6">Methyl-accepting chemotaxis protein</fullName>
    </submittedName>
</protein>
<dbReference type="Gene3D" id="1.10.287.950">
    <property type="entry name" value="Methyl-accepting chemotaxis protein"/>
    <property type="match status" value="1"/>
</dbReference>